<feature type="transmembrane region" description="Helical" evidence="1">
    <location>
        <begin position="17"/>
        <end position="36"/>
    </location>
</feature>
<dbReference type="EMBL" id="CP104003">
    <property type="protein sequence ID" value="UWM54531.1"/>
    <property type="molecule type" value="Genomic_DNA"/>
</dbReference>
<evidence type="ECO:0000256" key="1">
    <source>
        <dbReference type="SAM" id="Phobius"/>
    </source>
</evidence>
<keyword evidence="1" id="KW-1133">Transmembrane helix</keyword>
<organism evidence="2 3">
    <name type="scientific">Salinirubellus salinus</name>
    <dbReference type="NCBI Taxonomy" id="1364945"/>
    <lineage>
        <taxon>Archaea</taxon>
        <taxon>Methanobacteriati</taxon>
        <taxon>Methanobacteriota</taxon>
        <taxon>Stenosarchaea group</taxon>
        <taxon>Halobacteria</taxon>
        <taxon>Halobacteriales</taxon>
        <taxon>Natronomonadaceae</taxon>
        <taxon>Salinirubellus</taxon>
    </lineage>
</organism>
<evidence type="ECO:0000313" key="3">
    <source>
        <dbReference type="Proteomes" id="UP001057580"/>
    </source>
</evidence>
<dbReference type="RefSeq" id="WP_260593551.1">
    <property type="nucleotide sequence ID" value="NZ_CP104003.1"/>
</dbReference>
<proteinExistence type="predicted"/>
<sequence length="91" mass="9847">MTGGDFDALDADGQVDVVLAVGTAGAAFHFVLGLVGEALGLPLLGVRLAKTSLGLFVPLFALWTMYRFHVRRPGRQARLSEWADPDERPPR</sequence>
<dbReference type="KEGG" id="ssai:N0B31_20715"/>
<name>A0A9E7R2F7_9EURY</name>
<dbReference type="Proteomes" id="UP001057580">
    <property type="component" value="Chromosome"/>
</dbReference>
<accession>A0A9E7R2F7</accession>
<keyword evidence="1" id="KW-0812">Transmembrane</keyword>
<reference evidence="2" key="1">
    <citation type="submission" date="2022-09" db="EMBL/GenBank/DDBJ databases">
        <title>Diverse halophilic archaea isolated from saline environments.</title>
        <authorList>
            <person name="Cui H.-L."/>
        </authorList>
    </citation>
    <scope>NUCLEOTIDE SEQUENCE</scope>
    <source>
        <strain evidence="2">ZS-35-S2</strain>
    </source>
</reference>
<dbReference type="AlphaFoldDB" id="A0A9E7R2F7"/>
<keyword evidence="1" id="KW-0472">Membrane</keyword>
<dbReference type="GeneID" id="74944899"/>
<feature type="transmembrane region" description="Helical" evidence="1">
    <location>
        <begin position="48"/>
        <end position="66"/>
    </location>
</feature>
<gene>
    <name evidence="2" type="ORF">N0B31_20715</name>
</gene>
<keyword evidence="3" id="KW-1185">Reference proteome</keyword>
<evidence type="ECO:0000313" key="2">
    <source>
        <dbReference type="EMBL" id="UWM54531.1"/>
    </source>
</evidence>
<protein>
    <submittedName>
        <fullName evidence="2">Uncharacterized protein</fullName>
    </submittedName>
</protein>